<keyword evidence="3 6" id="KW-0812">Transmembrane</keyword>
<feature type="transmembrane region" description="Helical" evidence="6">
    <location>
        <begin position="12"/>
        <end position="29"/>
    </location>
</feature>
<comment type="caution">
    <text evidence="7">The sequence shown here is derived from an EMBL/GenBank/DDBJ whole genome shotgun (WGS) entry which is preliminary data.</text>
</comment>
<feature type="transmembrane region" description="Helical" evidence="6">
    <location>
        <begin position="86"/>
        <end position="104"/>
    </location>
</feature>
<comment type="similarity">
    <text evidence="2">Belongs to the TMEM86 family.</text>
</comment>
<keyword evidence="5 6" id="KW-0472">Membrane</keyword>
<protein>
    <recommendedName>
        <fullName evidence="9">YhhN-like protein</fullName>
    </recommendedName>
</protein>
<evidence type="ECO:0000256" key="2">
    <source>
        <dbReference type="ARBA" id="ARBA00007375"/>
    </source>
</evidence>
<dbReference type="RefSeq" id="WP_345274757.1">
    <property type="nucleotide sequence ID" value="NZ_BAABJH010000007.1"/>
</dbReference>
<feature type="transmembrane region" description="Helical" evidence="6">
    <location>
        <begin position="63"/>
        <end position="80"/>
    </location>
</feature>
<dbReference type="EMBL" id="BAABJH010000007">
    <property type="protein sequence ID" value="GAA4900511.1"/>
    <property type="molecule type" value="Genomic_DNA"/>
</dbReference>
<feature type="transmembrane region" description="Helical" evidence="6">
    <location>
        <begin position="198"/>
        <end position="215"/>
    </location>
</feature>
<evidence type="ECO:0000256" key="4">
    <source>
        <dbReference type="ARBA" id="ARBA00022989"/>
    </source>
</evidence>
<evidence type="ECO:0008006" key="9">
    <source>
        <dbReference type="Google" id="ProtNLM"/>
    </source>
</evidence>
<accession>A0ABP9FF84</accession>
<dbReference type="InterPro" id="IPR012506">
    <property type="entry name" value="TMEM86B-like"/>
</dbReference>
<evidence type="ECO:0000313" key="7">
    <source>
        <dbReference type="EMBL" id="GAA4900511.1"/>
    </source>
</evidence>
<dbReference type="Pfam" id="PF07947">
    <property type="entry name" value="YhhN"/>
    <property type="match status" value="1"/>
</dbReference>
<name>A0ABP9FF84_9FLAO</name>
<keyword evidence="4 6" id="KW-1133">Transmembrane helix</keyword>
<feature type="transmembrane region" description="Helical" evidence="6">
    <location>
        <begin position="116"/>
        <end position="134"/>
    </location>
</feature>
<sequence>MILNVFRNPKRFVVLFLLILLIDILVKLYASISLYRFFSKPFVLILLFVYYRMHNNGRTYGSVELGLICFFLGDLFIISHKNVTCLGLSIIFFSLGKVCFGLRFSHKTDFNVSRLIPFSLVMFVYTVFLVSQVFENLKDFFVPALISFFLSLLMFQFAFLRKGVFNKKSYLYIFYGVMMFIFSEGIMAIKTFKMELPFQDVLIMLLYGLSVYFIIEGLNNEREINASLPVLNPKD</sequence>
<evidence type="ECO:0000256" key="3">
    <source>
        <dbReference type="ARBA" id="ARBA00022692"/>
    </source>
</evidence>
<proteinExistence type="inferred from homology"/>
<evidence type="ECO:0000256" key="6">
    <source>
        <dbReference type="SAM" id="Phobius"/>
    </source>
</evidence>
<organism evidence="7 8">
    <name type="scientific">Flaviramulus aquimarinus</name>
    <dbReference type="NCBI Taxonomy" id="1170456"/>
    <lineage>
        <taxon>Bacteria</taxon>
        <taxon>Pseudomonadati</taxon>
        <taxon>Bacteroidota</taxon>
        <taxon>Flavobacteriia</taxon>
        <taxon>Flavobacteriales</taxon>
        <taxon>Flavobacteriaceae</taxon>
        <taxon>Flaviramulus</taxon>
    </lineage>
</organism>
<evidence type="ECO:0000256" key="1">
    <source>
        <dbReference type="ARBA" id="ARBA00004141"/>
    </source>
</evidence>
<feature type="transmembrane region" description="Helical" evidence="6">
    <location>
        <begin position="172"/>
        <end position="192"/>
    </location>
</feature>
<comment type="subcellular location">
    <subcellularLocation>
        <location evidence="1">Membrane</location>
        <topology evidence="1">Multi-pass membrane protein</topology>
    </subcellularLocation>
</comment>
<dbReference type="Proteomes" id="UP001500433">
    <property type="component" value="Unassembled WGS sequence"/>
</dbReference>
<keyword evidence="8" id="KW-1185">Reference proteome</keyword>
<evidence type="ECO:0000256" key="5">
    <source>
        <dbReference type="ARBA" id="ARBA00023136"/>
    </source>
</evidence>
<reference evidence="8" key="1">
    <citation type="journal article" date="2019" name="Int. J. Syst. Evol. Microbiol.">
        <title>The Global Catalogue of Microorganisms (GCM) 10K type strain sequencing project: providing services to taxonomists for standard genome sequencing and annotation.</title>
        <authorList>
            <consortium name="The Broad Institute Genomics Platform"/>
            <consortium name="The Broad Institute Genome Sequencing Center for Infectious Disease"/>
            <person name="Wu L."/>
            <person name="Ma J."/>
        </authorList>
    </citation>
    <scope>NUCLEOTIDE SEQUENCE [LARGE SCALE GENOMIC DNA]</scope>
    <source>
        <strain evidence="8">JCM 18274</strain>
    </source>
</reference>
<gene>
    <name evidence="7" type="ORF">GCM10023311_27690</name>
</gene>
<evidence type="ECO:0000313" key="8">
    <source>
        <dbReference type="Proteomes" id="UP001500433"/>
    </source>
</evidence>
<feature type="transmembrane region" description="Helical" evidence="6">
    <location>
        <begin position="140"/>
        <end position="160"/>
    </location>
</feature>